<dbReference type="Proteomes" id="UP000184330">
    <property type="component" value="Unassembled WGS sequence"/>
</dbReference>
<keyword evidence="6" id="KW-1185">Reference proteome</keyword>
<keyword evidence="2" id="KW-0539">Nucleus</keyword>
<feature type="region of interest" description="Disordered" evidence="3">
    <location>
        <begin position="80"/>
        <end position="119"/>
    </location>
</feature>
<sequence length="654" mass="73977">MPQSRSGVRMKKGCDTCRARKVKCDIETTPPCTECSDQGEMSCDCDEPRASCKECTRLNKLCSWPGFEASLHDQRVGTGSYKSRARNSQLSYTPLVPKAAGTSGGPSEPANEPDTASPMLQISHTGSIMDPSSAFGGSLTDMGYNDEGTLRMPSSLGDGLPPSMESPFPAYQCVGSFEVPSAQDNIHLYLTAQYIQYVQYAQQVQYPSPRSPFVSGHSIPLPNSMELSTEAHQALGHYQTTFSIYRTTKDPKWSTHKLLLDLGNRSEMIMNFILAVAINDVSLRQEHEASLEAQIYFEAGARDLMDMVKRDSEEDFVMAMAGFLFLYWYMPKRKSVPRERIQRLSMTVLSYVKRHKLDSRCLESDLQENENEAPSSLTDRDRPVLARLIIWTFDEDVKCGFQGAGGHLAKYLTAHRERTMAVYEVSRTVLEAYWGTTYPKDQVDDDDYNAMELELLWALTTLWQDINELSQGQFPPPAEAHRRIEQRFSLLEKKYASVFQKSATTTQPRDRVLINADYDVVLFNALKVYYFRVNDTDSSTVEIPPDVQIALTNVLEIIEKTFASKSSDLHDRLQWPLFLAGIETSNRIYRNWIVNNISSRRAREALQQTIDHQSCSGKRLAMSVIKALLCESDMFYPTSLEQNSFLDEIIEPGF</sequence>
<evidence type="ECO:0000256" key="2">
    <source>
        <dbReference type="ARBA" id="ARBA00023242"/>
    </source>
</evidence>
<protein>
    <recommendedName>
        <fullName evidence="4">Zn(2)-C6 fungal-type domain-containing protein</fullName>
    </recommendedName>
</protein>
<dbReference type="PANTHER" id="PTHR37534:SF46">
    <property type="entry name" value="ZN(II)2CYS6 TRANSCRIPTION FACTOR (EUROFUNG)"/>
    <property type="match status" value="1"/>
</dbReference>
<dbReference type="AlphaFoldDB" id="A0A1L7XNG3"/>
<name>A0A1L7XNG3_9HELO</name>
<dbReference type="PROSITE" id="PS00463">
    <property type="entry name" value="ZN2_CY6_FUNGAL_1"/>
    <property type="match status" value="1"/>
</dbReference>
<dbReference type="CDD" id="cd00067">
    <property type="entry name" value="GAL4"/>
    <property type="match status" value="1"/>
</dbReference>
<gene>
    <name evidence="5" type="ORF">PAC_16501</name>
</gene>
<dbReference type="InterPro" id="IPR021858">
    <property type="entry name" value="Fun_TF"/>
</dbReference>
<comment type="subcellular location">
    <subcellularLocation>
        <location evidence="1">Nucleus</location>
    </subcellularLocation>
</comment>
<dbReference type="InterPro" id="IPR001138">
    <property type="entry name" value="Zn2Cys6_DnaBD"/>
</dbReference>
<evidence type="ECO:0000256" key="1">
    <source>
        <dbReference type="ARBA" id="ARBA00004123"/>
    </source>
</evidence>
<dbReference type="PROSITE" id="PS50048">
    <property type="entry name" value="ZN2_CY6_FUNGAL_2"/>
    <property type="match status" value="1"/>
</dbReference>
<proteinExistence type="predicted"/>
<dbReference type="EMBL" id="FJOG01000038">
    <property type="protein sequence ID" value="CZR66600.1"/>
    <property type="molecule type" value="Genomic_DNA"/>
</dbReference>
<dbReference type="Gene3D" id="4.10.240.10">
    <property type="entry name" value="Zn(2)-C6 fungal-type DNA-binding domain"/>
    <property type="match status" value="1"/>
</dbReference>
<accession>A0A1L7XNG3</accession>
<dbReference type="GO" id="GO:0008270">
    <property type="term" value="F:zinc ion binding"/>
    <property type="evidence" value="ECO:0007669"/>
    <property type="project" value="InterPro"/>
</dbReference>
<evidence type="ECO:0000259" key="4">
    <source>
        <dbReference type="PROSITE" id="PS50048"/>
    </source>
</evidence>
<evidence type="ECO:0000256" key="3">
    <source>
        <dbReference type="SAM" id="MobiDB-lite"/>
    </source>
</evidence>
<dbReference type="Pfam" id="PF11951">
    <property type="entry name" value="Fungal_trans_2"/>
    <property type="match status" value="1"/>
</dbReference>
<organism evidence="5 6">
    <name type="scientific">Phialocephala subalpina</name>
    <dbReference type="NCBI Taxonomy" id="576137"/>
    <lineage>
        <taxon>Eukaryota</taxon>
        <taxon>Fungi</taxon>
        <taxon>Dikarya</taxon>
        <taxon>Ascomycota</taxon>
        <taxon>Pezizomycotina</taxon>
        <taxon>Leotiomycetes</taxon>
        <taxon>Helotiales</taxon>
        <taxon>Mollisiaceae</taxon>
        <taxon>Phialocephala</taxon>
        <taxon>Phialocephala fortinii species complex</taxon>
    </lineage>
</organism>
<dbReference type="GO" id="GO:0000981">
    <property type="term" value="F:DNA-binding transcription factor activity, RNA polymerase II-specific"/>
    <property type="evidence" value="ECO:0007669"/>
    <property type="project" value="InterPro"/>
</dbReference>
<dbReference type="OrthoDB" id="648861at2759"/>
<dbReference type="PANTHER" id="PTHR37534">
    <property type="entry name" value="TRANSCRIPTIONAL ACTIVATOR PROTEIN UGA3"/>
    <property type="match status" value="1"/>
</dbReference>
<dbReference type="GO" id="GO:0005634">
    <property type="term" value="C:nucleus"/>
    <property type="evidence" value="ECO:0007669"/>
    <property type="project" value="UniProtKB-SubCell"/>
</dbReference>
<evidence type="ECO:0000313" key="6">
    <source>
        <dbReference type="Proteomes" id="UP000184330"/>
    </source>
</evidence>
<dbReference type="InterPro" id="IPR036864">
    <property type="entry name" value="Zn2-C6_fun-type_DNA-bd_sf"/>
</dbReference>
<feature type="domain" description="Zn(2)-C6 fungal-type" evidence="4">
    <location>
        <begin position="13"/>
        <end position="43"/>
    </location>
</feature>
<evidence type="ECO:0000313" key="5">
    <source>
        <dbReference type="EMBL" id="CZR66600.1"/>
    </source>
</evidence>
<reference evidence="5 6" key="1">
    <citation type="submission" date="2016-03" db="EMBL/GenBank/DDBJ databases">
        <authorList>
            <person name="Ploux O."/>
        </authorList>
    </citation>
    <scope>NUCLEOTIDE SEQUENCE [LARGE SCALE GENOMIC DNA]</scope>
    <source>
        <strain evidence="5 6">UAMH 11012</strain>
    </source>
</reference>